<keyword evidence="1" id="KW-0472">Membrane</keyword>
<gene>
    <name evidence="2" type="ORF">FRC54_02885</name>
</gene>
<keyword evidence="1" id="KW-0812">Transmembrane</keyword>
<evidence type="ECO:0000256" key="1">
    <source>
        <dbReference type="SAM" id="Phobius"/>
    </source>
</evidence>
<comment type="caution">
    <text evidence="2">The sequence shown here is derived from an EMBL/GenBank/DDBJ whole genome shotgun (WGS) entry which is preliminary data.</text>
</comment>
<feature type="transmembrane region" description="Helical" evidence="1">
    <location>
        <begin position="139"/>
        <end position="159"/>
    </location>
</feature>
<evidence type="ECO:0000313" key="2">
    <source>
        <dbReference type="EMBL" id="MQN00925.1"/>
    </source>
</evidence>
<name>A0A6N7IX80_9FIRM</name>
<sequence length="261" mass="29561">MIKKRYDVTGFALKLIAIVTMAIDHIGAVFLWDLVNKYGTDTLADTYEVFRDIGRLAFPLFCFFIVEGFHYTGNRKKYALRLAVFAVIAEVPFDLAFDNTFFAPRDNSVMITLFLGLVSIWVLDTLFDRSAEKFALSAGVKEACDIFSLVAVVIAAGLIEKIAKSDYGTSGVVTIIIIYLFRRNFYLRPETGKLLGFAAAVTWLGFTCDLSEFFALFDLIPLCFYHGRQGRKMKYFFYVFYPAHLLVIAVIARVTGLYAYM</sequence>
<feature type="transmembrane region" description="Helical" evidence="1">
    <location>
        <begin position="235"/>
        <end position="260"/>
    </location>
</feature>
<feature type="transmembrane region" description="Helical" evidence="1">
    <location>
        <begin position="78"/>
        <end position="97"/>
    </location>
</feature>
<dbReference type="Proteomes" id="UP000460257">
    <property type="component" value="Unassembled WGS sequence"/>
</dbReference>
<feature type="transmembrane region" description="Helical" evidence="1">
    <location>
        <begin position="52"/>
        <end position="71"/>
    </location>
</feature>
<feature type="transmembrane region" description="Helical" evidence="1">
    <location>
        <begin position="12"/>
        <end position="32"/>
    </location>
</feature>
<protein>
    <submittedName>
        <fullName evidence="2">Conjugal transfer protein TraX</fullName>
    </submittedName>
</protein>
<accession>A0A6N7IX80</accession>
<feature type="transmembrane region" description="Helical" evidence="1">
    <location>
        <begin position="165"/>
        <end position="182"/>
    </location>
</feature>
<keyword evidence="1" id="KW-1133">Transmembrane helix</keyword>
<evidence type="ECO:0000313" key="3">
    <source>
        <dbReference type="Proteomes" id="UP000460257"/>
    </source>
</evidence>
<feature type="transmembrane region" description="Helical" evidence="1">
    <location>
        <begin position="194"/>
        <end position="215"/>
    </location>
</feature>
<dbReference type="Pfam" id="PF05857">
    <property type="entry name" value="TraX"/>
    <property type="match status" value="1"/>
</dbReference>
<dbReference type="EMBL" id="VOGC01000002">
    <property type="protein sequence ID" value="MQN00925.1"/>
    <property type="molecule type" value="Genomic_DNA"/>
</dbReference>
<keyword evidence="3" id="KW-1185">Reference proteome</keyword>
<feature type="transmembrane region" description="Helical" evidence="1">
    <location>
        <begin position="109"/>
        <end position="127"/>
    </location>
</feature>
<reference evidence="2" key="1">
    <citation type="journal article" date="2020" name="Appl. Environ. Microbiol.">
        <title>Medium-Chain Fatty Acid Synthesis by 'Candidatus Weimeria bifida' gen. nov., sp. nov., and 'Candidatus Pseudoramibacter fermentans' sp. nov.</title>
        <authorList>
            <person name="Scarborough M.J."/>
            <person name="Myers K.S."/>
            <person name="Donohue T.J."/>
            <person name="Noguera D.R."/>
        </authorList>
    </citation>
    <scope>NUCLEOTIDE SEQUENCE</scope>
    <source>
        <strain evidence="2">LCO1.1</strain>
    </source>
</reference>
<dbReference type="AlphaFoldDB" id="A0A6N7IX80"/>
<organism evidence="2 3">
    <name type="scientific">Candidatus Weimeria bifida</name>
    <dbReference type="NCBI Taxonomy" id="2599074"/>
    <lineage>
        <taxon>Bacteria</taxon>
        <taxon>Bacillati</taxon>
        <taxon>Bacillota</taxon>
        <taxon>Clostridia</taxon>
        <taxon>Lachnospirales</taxon>
        <taxon>Lachnospiraceae</taxon>
        <taxon>Candidatus Weimeria</taxon>
    </lineage>
</organism>
<proteinExistence type="predicted"/>
<dbReference type="InterPro" id="IPR008875">
    <property type="entry name" value="TraX"/>
</dbReference>